<protein>
    <submittedName>
        <fullName evidence="1">Uncharacterized protein</fullName>
    </submittedName>
</protein>
<proteinExistence type="predicted"/>
<sequence>MVDGLSLHAHPRVIPASARSEFYREEFAKHRRCLQQQREYFSESAVTEAETALSRILVQLEWLCSQDDANELLGCLLRQFDKVTGVSALSDPRKVH</sequence>
<name>A0A381SFZ0_9ZZZZ</name>
<organism evidence="1">
    <name type="scientific">marine metagenome</name>
    <dbReference type="NCBI Taxonomy" id="408172"/>
    <lineage>
        <taxon>unclassified sequences</taxon>
        <taxon>metagenomes</taxon>
        <taxon>ecological metagenomes</taxon>
    </lineage>
</organism>
<gene>
    <name evidence="1" type="ORF">METZ01_LOCUS55075</name>
</gene>
<reference evidence="1" key="1">
    <citation type="submission" date="2018-05" db="EMBL/GenBank/DDBJ databases">
        <authorList>
            <person name="Lanie J.A."/>
            <person name="Ng W.-L."/>
            <person name="Kazmierczak K.M."/>
            <person name="Andrzejewski T.M."/>
            <person name="Davidsen T.M."/>
            <person name="Wayne K.J."/>
            <person name="Tettelin H."/>
            <person name="Glass J.I."/>
            <person name="Rusch D."/>
            <person name="Podicherti R."/>
            <person name="Tsui H.-C.T."/>
            <person name="Winkler M.E."/>
        </authorList>
    </citation>
    <scope>NUCLEOTIDE SEQUENCE</scope>
</reference>
<accession>A0A381SFZ0</accession>
<dbReference type="EMBL" id="UINC01002983">
    <property type="protein sequence ID" value="SVA02221.1"/>
    <property type="molecule type" value="Genomic_DNA"/>
</dbReference>
<dbReference type="AlphaFoldDB" id="A0A381SFZ0"/>
<evidence type="ECO:0000313" key="1">
    <source>
        <dbReference type="EMBL" id="SVA02221.1"/>
    </source>
</evidence>